<organism evidence="1 2">
    <name type="scientific">Leptospira barantonii</name>
    <dbReference type="NCBI Taxonomy" id="2023184"/>
    <lineage>
        <taxon>Bacteria</taxon>
        <taxon>Pseudomonadati</taxon>
        <taxon>Spirochaetota</taxon>
        <taxon>Spirochaetia</taxon>
        <taxon>Leptospirales</taxon>
        <taxon>Leptospiraceae</taxon>
        <taxon>Leptospira</taxon>
    </lineage>
</organism>
<keyword evidence="2" id="KW-1185">Reference proteome</keyword>
<accession>A0ABX4NM06</accession>
<name>A0ABX4NM06_9LEPT</name>
<gene>
    <name evidence="1" type="ORF">CH367_05600</name>
</gene>
<reference evidence="1 2" key="1">
    <citation type="submission" date="2017-07" db="EMBL/GenBank/DDBJ databases">
        <title>Leptospira spp. isolated from tropical soils.</title>
        <authorList>
            <person name="Thibeaux R."/>
            <person name="Iraola G."/>
            <person name="Ferres I."/>
            <person name="Bierque E."/>
            <person name="Girault D."/>
            <person name="Soupe-Gilbert M.-E."/>
            <person name="Picardeau M."/>
            <person name="Goarant C."/>
        </authorList>
    </citation>
    <scope>NUCLEOTIDE SEQUENCE [LARGE SCALE GENOMIC DNA]</scope>
    <source>
        <strain evidence="1 2">FH4-C-A1</strain>
    </source>
</reference>
<dbReference type="Proteomes" id="UP000231879">
    <property type="component" value="Unassembled WGS sequence"/>
</dbReference>
<protein>
    <submittedName>
        <fullName evidence="1">Uncharacterized protein</fullName>
    </submittedName>
</protein>
<evidence type="ECO:0000313" key="1">
    <source>
        <dbReference type="EMBL" id="PJZ57872.1"/>
    </source>
</evidence>
<dbReference type="EMBL" id="NPDS01000002">
    <property type="protein sequence ID" value="PJZ57872.1"/>
    <property type="molecule type" value="Genomic_DNA"/>
</dbReference>
<comment type="caution">
    <text evidence="1">The sequence shown here is derived from an EMBL/GenBank/DDBJ whole genome shotgun (WGS) entry which is preliminary data.</text>
</comment>
<evidence type="ECO:0000313" key="2">
    <source>
        <dbReference type="Proteomes" id="UP000231879"/>
    </source>
</evidence>
<proteinExistence type="predicted"/>
<sequence>MLILILYLPIFIRRRVVESDFLSVRGFFLRIPRSVSKTIFYFLYFVTRRNSHEEEDHLTCRTALHSCCTRCL</sequence>